<dbReference type="NCBIfam" id="TIGR01071">
    <property type="entry name" value="rplO_bact"/>
    <property type="match status" value="1"/>
</dbReference>
<evidence type="ECO:0000313" key="9">
    <source>
        <dbReference type="Proteomes" id="UP000229362"/>
    </source>
</evidence>
<keyword evidence="2 4" id="KW-0689">Ribosomal protein</keyword>
<dbReference type="Proteomes" id="UP000229362">
    <property type="component" value="Unassembled WGS sequence"/>
</dbReference>
<dbReference type="HAMAP" id="MF_01341">
    <property type="entry name" value="Ribosomal_uL15"/>
    <property type="match status" value="1"/>
</dbReference>
<dbReference type="InterPro" id="IPR036227">
    <property type="entry name" value="Ribosomal_uL15/eL18_sf"/>
</dbReference>
<dbReference type="SUPFAM" id="SSF52080">
    <property type="entry name" value="Ribosomal proteins L15p and L18e"/>
    <property type="match status" value="1"/>
</dbReference>
<gene>
    <name evidence="4 8" type="primary">rplO</name>
    <name evidence="8" type="ORF">COU33_04655</name>
</gene>
<dbReference type="InterPro" id="IPR021131">
    <property type="entry name" value="Ribosomal_uL15/eL18"/>
</dbReference>
<evidence type="ECO:0000256" key="5">
    <source>
        <dbReference type="RuleBase" id="RU003888"/>
    </source>
</evidence>
<evidence type="ECO:0000259" key="7">
    <source>
        <dbReference type="Pfam" id="PF00828"/>
    </source>
</evidence>
<reference evidence="9" key="1">
    <citation type="submission" date="2017-09" db="EMBL/GenBank/DDBJ databases">
        <title>Depth-based differentiation of microbial function through sediment-hosted aquifers and enrichment of novel symbionts in the deep terrestrial subsurface.</title>
        <authorList>
            <person name="Probst A.J."/>
            <person name="Ladd B."/>
            <person name="Jarett J.K."/>
            <person name="Geller-Mcgrath D.E."/>
            <person name="Sieber C.M.K."/>
            <person name="Emerson J.B."/>
            <person name="Anantharaman K."/>
            <person name="Thomas B.C."/>
            <person name="Malmstrom R."/>
            <person name="Stieglmeier M."/>
            <person name="Klingl A."/>
            <person name="Woyke T."/>
            <person name="Ryan C.M."/>
            <person name="Banfield J.F."/>
        </authorList>
    </citation>
    <scope>NUCLEOTIDE SEQUENCE [LARGE SCALE GENOMIC DNA]</scope>
</reference>
<dbReference type="EMBL" id="PFBZ01000199">
    <property type="protein sequence ID" value="PIT86159.1"/>
    <property type="molecule type" value="Genomic_DNA"/>
</dbReference>
<organism evidence="8 9">
    <name type="scientific">Candidatus Magasanikbacteria bacterium CG10_big_fil_rev_8_21_14_0_10_43_6</name>
    <dbReference type="NCBI Taxonomy" id="1974650"/>
    <lineage>
        <taxon>Bacteria</taxon>
        <taxon>Candidatus Magasanikiibacteriota</taxon>
    </lineage>
</organism>
<dbReference type="InterPro" id="IPR030878">
    <property type="entry name" value="Ribosomal_uL15"/>
</dbReference>
<comment type="similarity">
    <text evidence="1 4 5">Belongs to the universal ribosomal protein uL15 family.</text>
</comment>
<keyword evidence="4" id="KW-0694">RNA-binding</keyword>
<dbReference type="InterPro" id="IPR005749">
    <property type="entry name" value="Ribosomal_uL15_bac-type"/>
</dbReference>
<comment type="caution">
    <text evidence="8">The sequence shown here is derived from an EMBL/GenBank/DDBJ whole genome shotgun (WGS) entry which is preliminary data.</text>
</comment>
<dbReference type="AlphaFoldDB" id="A0A2M6W035"/>
<accession>A0A2M6W035</accession>
<dbReference type="PANTHER" id="PTHR12934">
    <property type="entry name" value="50S RIBOSOMAL PROTEIN L15"/>
    <property type="match status" value="1"/>
</dbReference>
<dbReference type="Pfam" id="PF00828">
    <property type="entry name" value="Ribosomal_L27A"/>
    <property type="match status" value="1"/>
</dbReference>
<evidence type="ECO:0000313" key="8">
    <source>
        <dbReference type="EMBL" id="PIT86159.1"/>
    </source>
</evidence>
<dbReference type="GO" id="GO:0003735">
    <property type="term" value="F:structural constituent of ribosome"/>
    <property type="evidence" value="ECO:0007669"/>
    <property type="project" value="InterPro"/>
</dbReference>
<evidence type="ECO:0000256" key="1">
    <source>
        <dbReference type="ARBA" id="ARBA00007320"/>
    </source>
</evidence>
<dbReference type="GO" id="GO:0019843">
    <property type="term" value="F:rRNA binding"/>
    <property type="evidence" value="ECO:0007669"/>
    <property type="project" value="UniProtKB-UniRule"/>
</dbReference>
<feature type="compositionally biased region" description="Polar residues" evidence="6">
    <location>
        <begin position="1"/>
        <end position="15"/>
    </location>
</feature>
<dbReference type="PANTHER" id="PTHR12934:SF11">
    <property type="entry name" value="LARGE RIBOSOMAL SUBUNIT PROTEIN UL15M"/>
    <property type="match status" value="1"/>
</dbReference>
<dbReference type="PROSITE" id="PS00475">
    <property type="entry name" value="RIBOSOMAL_L15"/>
    <property type="match status" value="1"/>
</dbReference>
<dbReference type="InterPro" id="IPR001196">
    <property type="entry name" value="Ribosomal_uL15_CS"/>
</dbReference>
<evidence type="ECO:0000256" key="3">
    <source>
        <dbReference type="ARBA" id="ARBA00023274"/>
    </source>
</evidence>
<dbReference type="Gene3D" id="3.100.10.10">
    <property type="match status" value="1"/>
</dbReference>
<keyword evidence="3 4" id="KW-0687">Ribonucleoprotein</keyword>
<proteinExistence type="inferred from homology"/>
<feature type="domain" description="Large ribosomal subunit protein uL15/eL18" evidence="7">
    <location>
        <begin position="78"/>
        <end position="145"/>
    </location>
</feature>
<keyword evidence="4" id="KW-0699">rRNA-binding</keyword>
<comment type="subunit">
    <text evidence="4">Part of the 50S ribosomal subunit.</text>
</comment>
<evidence type="ECO:0000256" key="6">
    <source>
        <dbReference type="SAM" id="MobiDB-lite"/>
    </source>
</evidence>
<sequence>MAITAHTIQSSTTANRSKKRVGRGNGSGKGTYASRGLKGQRSRSDGKGGLKRRGFKASLLKVPKLRGFKSLQKKREVITLAVLNRICANGDIVTPTYLKTKGVVDKPEFGIKLIASGTLEKNITLRGCIASKMAMEAIEKAGGTLEF</sequence>
<feature type="region of interest" description="Disordered" evidence="6">
    <location>
        <begin position="1"/>
        <end position="52"/>
    </location>
</feature>
<evidence type="ECO:0000256" key="2">
    <source>
        <dbReference type="ARBA" id="ARBA00022980"/>
    </source>
</evidence>
<protein>
    <recommendedName>
        <fullName evidence="4">Large ribosomal subunit protein uL15</fullName>
    </recommendedName>
</protein>
<comment type="function">
    <text evidence="4">Binds to the 23S rRNA.</text>
</comment>
<dbReference type="GO" id="GO:0015934">
    <property type="term" value="C:large ribosomal subunit"/>
    <property type="evidence" value="ECO:0007669"/>
    <property type="project" value="InterPro"/>
</dbReference>
<evidence type="ECO:0000256" key="4">
    <source>
        <dbReference type="HAMAP-Rule" id="MF_01341"/>
    </source>
</evidence>
<dbReference type="GO" id="GO:0006412">
    <property type="term" value="P:translation"/>
    <property type="evidence" value="ECO:0007669"/>
    <property type="project" value="UniProtKB-UniRule"/>
</dbReference>
<name>A0A2M6W035_9BACT</name>